<comment type="caution">
    <text evidence="2">The sequence shown here is derived from an EMBL/GenBank/DDBJ whole genome shotgun (WGS) entry which is preliminary data.</text>
</comment>
<gene>
    <name evidence="2" type="ORF">D0Z08_08605</name>
</gene>
<reference evidence="2 3" key="1">
    <citation type="submission" date="2018-09" db="EMBL/GenBank/DDBJ databases">
        <title>Genome sequencing of Nocardioides immobilis CCTCC AB 2017083 for comparison to Nocardioides silvaticus.</title>
        <authorList>
            <person name="Li C."/>
            <person name="Wang G."/>
        </authorList>
    </citation>
    <scope>NUCLEOTIDE SEQUENCE [LARGE SCALE GENOMIC DNA]</scope>
    <source>
        <strain evidence="2 3">CCTCC AB 2017083</strain>
    </source>
</reference>
<keyword evidence="2" id="KW-0808">Transferase</keyword>
<evidence type="ECO:0000313" key="2">
    <source>
        <dbReference type="EMBL" id="RHW27710.1"/>
    </source>
</evidence>
<evidence type="ECO:0000259" key="1">
    <source>
        <dbReference type="PROSITE" id="PS51186"/>
    </source>
</evidence>
<keyword evidence="3" id="KW-1185">Reference proteome</keyword>
<protein>
    <submittedName>
        <fullName evidence="2">GNAT family N-acetyltransferase</fullName>
    </submittedName>
</protein>
<dbReference type="AlphaFoldDB" id="A0A417Y4W8"/>
<dbReference type="PROSITE" id="PS51186">
    <property type="entry name" value="GNAT"/>
    <property type="match status" value="1"/>
</dbReference>
<feature type="domain" description="N-acetyltransferase" evidence="1">
    <location>
        <begin position="152"/>
        <end position="297"/>
    </location>
</feature>
<organism evidence="2 3">
    <name type="scientific">Nocardioides immobilis</name>
    <dbReference type="NCBI Taxonomy" id="2049295"/>
    <lineage>
        <taxon>Bacteria</taxon>
        <taxon>Bacillati</taxon>
        <taxon>Actinomycetota</taxon>
        <taxon>Actinomycetes</taxon>
        <taxon>Propionibacteriales</taxon>
        <taxon>Nocardioidaceae</taxon>
        <taxon>Nocardioides</taxon>
    </lineage>
</organism>
<dbReference type="SUPFAM" id="SSF55729">
    <property type="entry name" value="Acyl-CoA N-acyltransferases (Nat)"/>
    <property type="match status" value="1"/>
</dbReference>
<dbReference type="InterPro" id="IPR013653">
    <property type="entry name" value="GCN5-like_dom"/>
</dbReference>
<proteinExistence type="predicted"/>
<dbReference type="EMBL" id="QXGH01000012">
    <property type="protein sequence ID" value="RHW27710.1"/>
    <property type="molecule type" value="Genomic_DNA"/>
</dbReference>
<dbReference type="Pfam" id="PF08445">
    <property type="entry name" value="FR47"/>
    <property type="match status" value="1"/>
</dbReference>
<dbReference type="Proteomes" id="UP000283644">
    <property type="component" value="Unassembled WGS sequence"/>
</dbReference>
<dbReference type="OrthoDB" id="3174529at2"/>
<dbReference type="InterPro" id="IPR016181">
    <property type="entry name" value="Acyl_CoA_acyltransferase"/>
</dbReference>
<sequence length="297" mass="32050">MAGDFSITFEDDAARFLERAGDRLAAEPVVSTVIATVAARMTQSAPSTPLAPYCWFVVVTDPAGEIAGVAMRTAPFPPYPAYLLAMPDAAAVALADALVERGEMVGGVNGALPATRVVAERIAERVGGEVEVDMHTRLFELGTLVEPGPTRGRLRPAYDDEAPLALEWFHQFHVDADEQAGHDGRADRSEATTLDDVRGRIRQGRIWMWVDDGDTPRHLTGANPPAYGVARIGPVFTPKEHRGRGYASAAVAEVSRLLLAEGSRVTLFTDQANPTSNRIYTALGFEPVVDMVELTIR</sequence>
<evidence type="ECO:0000313" key="3">
    <source>
        <dbReference type="Proteomes" id="UP000283644"/>
    </source>
</evidence>
<accession>A0A417Y4W8</accession>
<name>A0A417Y4W8_9ACTN</name>
<dbReference type="InterPro" id="IPR000182">
    <property type="entry name" value="GNAT_dom"/>
</dbReference>
<dbReference type="RefSeq" id="WP_118924625.1">
    <property type="nucleotide sequence ID" value="NZ_QXGH01000012.1"/>
</dbReference>
<dbReference type="GO" id="GO:0016747">
    <property type="term" value="F:acyltransferase activity, transferring groups other than amino-acyl groups"/>
    <property type="evidence" value="ECO:0007669"/>
    <property type="project" value="InterPro"/>
</dbReference>
<dbReference type="Gene3D" id="3.40.630.30">
    <property type="match status" value="1"/>
</dbReference>